<dbReference type="SUPFAM" id="SSF110857">
    <property type="entry name" value="Gamma-glutamyl cyclotransferase-like"/>
    <property type="match status" value="1"/>
</dbReference>
<dbReference type="CDD" id="cd06661">
    <property type="entry name" value="GGCT_like"/>
    <property type="match status" value="1"/>
</dbReference>
<feature type="region of interest" description="Disordered" evidence="1">
    <location>
        <begin position="134"/>
        <end position="169"/>
    </location>
</feature>
<sequence>MTALDPHAEHLPFFVYGTLRPGERNHAAHLAGRITSHTPAHLPDTALYDGPGYPYAVETPAAGPVHGDLVTPLPTAYAAVRAALDRLEDYAPGDPHNLYERVAREVRCADGVWRRAWVYVAGERLAEGLRATGTLLPEGSWPPAADASDGGVGETLKPAPPAPPAPRTP</sequence>
<dbReference type="STRING" id="67267.GCA_000716675_03388"/>
<feature type="domain" description="Gamma-glutamylcyclotransferase AIG2-like" evidence="2">
    <location>
        <begin position="13"/>
        <end position="141"/>
    </location>
</feature>
<dbReference type="Proteomes" id="UP000195880">
    <property type="component" value="Chromosome"/>
</dbReference>
<dbReference type="InterPro" id="IPR036568">
    <property type="entry name" value="GGCT-like_sf"/>
</dbReference>
<accession>A0A1Z1WAC6</accession>
<gene>
    <name evidence="3" type="ORF">SMD44_02750</name>
</gene>
<dbReference type="KEGG" id="salf:SMD44_02750"/>
<protein>
    <recommendedName>
        <fullName evidence="2">Gamma-glutamylcyclotransferase AIG2-like domain-containing protein</fullName>
    </recommendedName>
</protein>
<evidence type="ECO:0000313" key="4">
    <source>
        <dbReference type="Proteomes" id="UP000195880"/>
    </source>
</evidence>
<name>A0A1Z1WAC6_9ACTN</name>
<dbReference type="InterPro" id="IPR013024">
    <property type="entry name" value="GGCT-like"/>
</dbReference>
<dbReference type="eggNOG" id="COG2105">
    <property type="taxonomic scope" value="Bacteria"/>
</dbReference>
<dbReference type="InterPro" id="IPR009288">
    <property type="entry name" value="AIG2-like_dom"/>
</dbReference>
<dbReference type="EMBL" id="CP021748">
    <property type="protein sequence ID" value="ARX83332.1"/>
    <property type="molecule type" value="Genomic_DNA"/>
</dbReference>
<keyword evidence="4" id="KW-1185">Reference proteome</keyword>
<organism evidence="3 4">
    <name type="scientific">Streptomyces alboflavus</name>
    <dbReference type="NCBI Taxonomy" id="67267"/>
    <lineage>
        <taxon>Bacteria</taxon>
        <taxon>Bacillati</taxon>
        <taxon>Actinomycetota</taxon>
        <taxon>Actinomycetes</taxon>
        <taxon>Kitasatosporales</taxon>
        <taxon>Streptomycetaceae</taxon>
        <taxon>Streptomyces</taxon>
    </lineage>
</organism>
<proteinExistence type="predicted"/>
<dbReference type="Pfam" id="PF06094">
    <property type="entry name" value="GGACT"/>
    <property type="match status" value="1"/>
</dbReference>
<dbReference type="Gene3D" id="3.10.490.10">
    <property type="entry name" value="Gamma-glutamyl cyclotransferase-like"/>
    <property type="match status" value="1"/>
</dbReference>
<evidence type="ECO:0000313" key="3">
    <source>
        <dbReference type="EMBL" id="ARX83332.1"/>
    </source>
</evidence>
<feature type="compositionally biased region" description="Pro residues" evidence="1">
    <location>
        <begin position="158"/>
        <end position="169"/>
    </location>
</feature>
<dbReference type="AlphaFoldDB" id="A0A1Z1WAC6"/>
<dbReference type="RefSeq" id="WP_203348072.1">
    <property type="nucleotide sequence ID" value="NZ_CP021748.1"/>
</dbReference>
<evidence type="ECO:0000256" key="1">
    <source>
        <dbReference type="SAM" id="MobiDB-lite"/>
    </source>
</evidence>
<evidence type="ECO:0000259" key="2">
    <source>
        <dbReference type="Pfam" id="PF06094"/>
    </source>
</evidence>
<reference evidence="3 4" key="1">
    <citation type="submission" date="2017-05" db="EMBL/GenBank/DDBJ databases">
        <title>Streptomyces alboflavus Genome sequencing and assembly.</title>
        <authorList>
            <person name="Wang Y."/>
            <person name="Du B."/>
            <person name="Ding Y."/>
            <person name="Liu H."/>
            <person name="Hou Q."/>
            <person name="Liu K."/>
            <person name="Wang C."/>
            <person name="Yao L."/>
        </authorList>
    </citation>
    <scope>NUCLEOTIDE SEQUENCE [LARGE SCALE GENOMIC DNA]</scope>
    <source>
        <strain evidence="3 4">MDJK44</strain>
    </source>
</reference>